<evidence type="ECO:0000313" key="1">
    <source>
        <dbReference type="EMBL" id="KAJ8626797.1"/>
    </source>
</evidence>
<organism evidence="1 2">
    <name type="scientific">Persea americana</name>
    <name type="common">Avocado</name>
    <dbReference type="NCBI Taxonomy" id="3435"/>
    <lineage>
        <taxon>Eukaryota</taxon>
        <taxon>Viridiplantae</taxon>
        <taxon>Streptophyta</taxon>
        <taxon>Embryophyta</taxon>
        <taxon>Tracheophyta</taxon>
        <taxon>Spermatophyta</taxon>
        <taxon>Magnoliopsida</taxon>
        <taxon>Magnoliidae</taxon>
        <taxon>Laurales</taxon>
        <taxon>Lauraceae</taxon>
        <taxon>Persea</taxon>
    </lineage>
</organism>
<dbReference type="Proteomes" id="UP001234297">
    <property type="component" value="Chromosome 6"/>
</dbReference>
<accession>A0ACC2L0A3</accession>
<name>A0ACC2L0A3_PERAE</name>
<sequence length="120" mass="13497">MHHQPNPYSSNGFHPLLGLLDLSLLSTSDLLLPHSILMHPAPPPSSSSTSSRPLPFLQDQAHNASLIKWRNQAEEDENEEEEDQELGIDAFLGHATKRLHPSIRFVPMPQRPSQLNRLLL</sequence>
<reference evidence="1 2" key="1">
    <citation type="journal article" date="2022" name="Hortic Res">
        <title>A haplotype resolved chromosomal level avocado genome allows analysis of novel avocado genes.</title>
        <authorList>
            <person name="Nath O."/>
            <person name="Fletcher S.J."/>
            <person name="Hayward A."/>
            <person name="Shaw L.M."/>
            <person name="Masouleh A.K."/>
            <person name="Furtado A."/>
            <person name="Henry R.J."/>
            <person name="Mitter N."/>
        </authorList>
    </citation>
    <scope>NUCLEOTIDE SEQUENCE [LARGE SCALE GENOMIC DNA]</scope>
    <source>
        <strain evidence="2">cv. Hass</strain>
    </source>
</reference>
<gene>
    <name evidence="1" type="ORF">MRB53_020104</name>
</gene>
<dbReference type="EMBL" id="CM056814">
    <property type="protein sequence ID" value="KAJ8626797.1"/>
    <property type="molecule type" value="Genomic_DNA"/>
</dbReference>
<comment type="caution">
    <text evidence="1">The sequence shown here is derived from an EMBL/GenBank/DDBJ whole genome shotgun (WGS) entry which is preliminary data.</text>
</comment>
<proteinExistence type="predicted"/>
<protein>
    <submittedName>
        <fullName evidence="1">Uncharacterized protein</fullName>
    </submittedName>
</protein>
<keyword evidence="2" id="KW-1185">Reference proteome</keyword>
<evidence type="ECO:0000313" key="2">
    <source>
        <dbReference type="Proteomes" id="UP001234297"/>
    </source>
</evidence>